<evidence type="ECO:0000313" key="5">
    <source>
        <dbReference type="EMBL" id="MEK8131431.1"/>
    </source>
</evidence>
<dbReference type="SMART" id="SM00382">
    <property type="entry name" value="AAA"/>
    <property type="match status" value="1"/>
</dbReference>
<dbReference type="Proteomes" id="UP001469365">
    <property type="component" value="Unassembled WGS sequence"/>
</dbReference>
<keyword evidence="1" id="KW-0813">Transport</keyword>
<dbReference type="InterPro" id="IPR027417">
    <property type="entry name" value="P-loop_NTPase"/>
</dbReference>
<dbReference type="PANTHER" id="PTHR42788:SF19">
    <property type="entry name" value="ALIPHATIC SULFONATES IMPORT ATP-BINDING PROTEIN SSUB 2"/>
    <property type="match status" value="1"/>
</dbReference>
<dbReference type="Pfam" id="PF00005">
    <property type="entry name" value="ABC_tran"/>
    <property type="match status" value="1"/>
</dbReference>
<keyword evidence="2" id="KW-0547">Nucleotide-binding</keyword>
<dbReference type="SUPFAM" id="SSF52540">
    <property type="entry name" value="P-loop containing nucleoside triphosphate hydrolases"/>
    <property type="match status" value="1"/>
</dbReference>
<dbReference type="InterPro" id="IPR003593">
    <property type="entry name" value="AAA+_ATPase"/>
</dbReference>
<dbReference type="GO" id="GO:0005524">
    <property type="term" value="F:ATP binding"/>
    <property type="evidence" value="ECO:0007669"/>
    <property type="project" value="UniProtKB-KW"/>
</dbReference>
<evidence type="ECO:0000256" key="2">
    <source>
        <dbReference type="ARBA" id="ARBA00022741"/>
    </source>
</evidence>
<proteinExistence type="predicted"/>
<dbReference type="RefSeq" id="WP_341418567.1">
    <property type="nucleotide sequence ID" value="NZ_JBBPCC010000021.1"/>
</dbReference>
<dbReference type="EMBL" id="JBBPCC010000021">
    <property type="protein sequence ID" value="MEK8131431.1"/>
    <property type="molecule type" value="Genomic_DNA"/>
</dbReference>
<name>A0ABU9DT75_9BACL</name>
<protein>
    <submittedName>
        <fullName evidence="5">ABC transporter ATP-binding protein</fullName>
    </submittedName>
</protein>
<evidence type="ECO:0000259" key="4">
    <source>
        <dbReference type="PROSITE" id="PS50893"/>
    </source>
</evidence>
<keyword evidence="6" id="KW-1185">Reference proteome</keyword>
<comment type="caution">
    <text evidence="5">The sequence shown here is derived from an EMBL/GenBank/DDBJ whole genome shotgun (WGS) entry which is preliminary data.</text>
</comment>
<dbReference type="InterPro" id="IPR003439">
    <property type="entry name" value="ABC_transporter-like_ATP-bd"/>
</dbReference>
<dbReference type="InterPro" id="IPR017871">
    <property type="entry name" value="ABC_transporter-like_CS"/>
</dbReference>
<feature type="domain" description="ABC transporter" evidence="4">
    <location>
        <begin position="4"/>
        <end position="235"/>
    </location>
</feature>
<sequence>MSYLDFEHISHTYGNGSDGQPVLSDLSLQVDEGEFVSLLGRSGCGKTTLLKMAAGLLVPAEGQVRIAGRPVTKPHERIGMVFQAPTLLEWLTVRDNVLLPVTLHGKPTAADREAADARLERMGLAGHADKFPGQLSGGQQSRVALARALMREPTLLLLDEPFAALDALTREELQEELLQLCASGSMTVLFITHDIAEAVYVSDRVVMLQDGGVAVDTQVPLPSHRHYKLRYEEPFNQLCLMLRQTMEGGRPR</sequence>
<dbReference type="PROSITE" id="PS00211">
    <property type="entry name" value="ABC_TRANSPORTER_1"/>
    <property type="match status" value="1"/>
</dbReference>
<evidence type="ECO:0000313" key="6">
    <source>
        <dbReference type="Proteomes" id="UP001469365"/>
    </source>
</evidence>
<dbReference type="Gene3D" id="3.40.50.300">
    <property type="entry name" value="P-loop containing nucleotide triphosphate hydrolases"/>
    <property type="match status" value="1"/>
</dbReference>
<gene>
    <name evidence="5" type="ORF">WMW72_26330</name>
</gene>
<dbReference type="CDD" id="cd03293">
    <property type="entry name" value="ABC_NrtD_SsuB_transporters"/>
    <property type="match status" value="1"/>
</dbReference>
<keyword evidence="3 5" id="KW-0067">ATP-binding</keyword>
<dbReference type="PROSITE" id="PS50893">
    <property type="entry name" value="ABC_TRANSPORTER_2"/>
    <property type="match status" value="1"/>
</dbReference>
<organism evidence="5 6">
    <name type="scientific">Paenibacillus filicis</name>
    <dbReference type="NCBI Taxonomy" id="669464"/>
    <lineage>
        <taxon>Bacteria</taxon>
        <taxon>Bacillati</taxon>
        <taxon>Bacillota</taxon>
        <taxon>Bacilli</taxon>
        <taxon>Bacillales</taxon>
        <taxon>Paenibacillaceae</taxon>
        <taxon>Paenibacillus</taxon>
    </lineage>
</organism>
<evidence type="ECO:0000256" key="1">
    <source>
        <dbReference type="ARBA" id="ARBA00022448"/>
    </source>
</evidence>
<dbReference type="InterPro" id="IPR050166">
    <property type="entry name" value="ABC_transporter_ATP-bind"/>
</dbReference>
<evidence type="ECO:0000256" key="3">
    <source>
        <dbReference type="ARBA" id="ARBA00022840"/>
    </source>
</evidence>
<reference evidence="5 6" key="1">
    <citation type="submission" date="2024-04" db="EMBL/GenBank/DDBJ databases">
        <title>draft genome sequnece of Paenibacillus filicis.</title>
        <authorList>
            <person name="Kim D.-U."/>
        </authorList>
    </citation>
    <scope>NUCLEOTIDE SEQUENCE [LARGE SCALE GENOMIC DNA]</scope>
    <source>
        <strain evidence="5 6">KACC14197</strain>
    </source>
</reference>
<accession>A0ABU9DT75</accession>
<dbReference type="PANTHER" id="PTHR42788">
    <property type="entry name" value="TAURINE IMPORT ATP-BINDING PROTEIN-RELATED"/>
    <property type="match status" value="1"/>
</dbReference>